<evidence type="ECO:0000256" key="1">
    <source>
        <dbReference type="SAM" id="MobiDB-lite"/>
    </source>
</evidence>
<feature type="region of interest" description="Disordered" evidence="1">
    <location>
        <begin position="115"/>
        <end position="135"/>
    </location>
</feature>
<dbReference type="AlphaFoldDB" id="B4HGR0"/>
<organism evidence="3">
    <name type="scientific">Drosophila sechellia</name>
    <name type="common">Fruit fly</name>
    <dbReference type="NCBI Taxonomy" id="7238"/>
    <lineage>
        <taxon>Eukaryota</taxon>
        <taxon>Metazoa</taxon>
        <taxon>Ecdysozoa</taxon>
        <taxon>Arthropoda</taxon>
        <taxon>Hexapoda</taxon>
        <taxon>Insecta</taxon>
        <taxon>Pterygota</taxon>
        <taxon>Neoptera</taxon>
        <taxon>Endopterygota</taxon>
        <taxon>Diptera</taxon>
        <taxon>Brachycera</taxon>
        <taxon>Muscomorpha</taxon>
        <taxon>Ephydroidea</taxon>
        <taxon>Drosophilidae</taxon>
        <taxon>Drosophila</taxon>
        <taxon>Sophophora</taxon>
    </lineage>
</organism>
<reference evidence="2 3" key="1">
    <citation type="journal article" date="2007" name="Nature">
        <title>Evolution of genes and genomes on the Drosophila phylogeny.</title>
        <authorList>
            <consortium name="Drosophila 12 Genomes Consortium"/>
            <person name="Clark A.G."/>
            <person name="Eisen M.B."/>
            <person name="Smith D.R."/>
            <person name="Bergman C.M."/>
            <person name="Oliver B."/>
            <person name="Markow T.A."/>
            <person name="Kaufman T.C."/>
            <person name="Kellis M."/>
            <person name="Gelbart W."/>
            <person name="Iyer V.N."/>
            <person name="Pollard D.A."/>
            <person name="Sackton T.B."/>
            <person name="Larracuente A.M."/>
            <person name="Singh N.D."/>
            <person name="Abad J.P."/>
            <person name="Abt D.N."/>
            <person name="Adryan B."/>
            <person name="Aguade M."/>
            <person name="Akashi H."/>
            <person name="Anderson W.W."/>
            <person name="Aquadro C.F."/>
            <person name="Ardell D.H."/>
            <person name="Arguello R."/>
            <person name="Artieri C.G."/>
            <person name="Barbash D.A."/>
            <person name="Barker D."/>
            <person name="Barsanti P."/>
            <person name="Batterham P."/>
            <person name="Batzoglou S."/>
            <person name="Begun D."/>
            <person name="Bhutkar A."/>
            <person name="Blanco E."/>
            <person name="Bosak S.A."/>
            <person name="Bradley R.K."/>
            <person name="Brand A.D."/>
            <person name="Brent M.R."/>
            <person name="Brooks A.N."/>
            <person name="Brown R.H."/>
            <person name="Butlin R.K."/>
            <person name="Caggese C."/>
            <person name="Calvi B.R."/>
            <person name="Bernardo de Carvalho A."/>
            <person name="Caspi A."/>
            <person name="Castrezana S."/>
            <person name="Celniker S.E."/>
            <person name="Chang J.L."/>
            <person name="Chapple C."/>
            <person name="Chatterji S."/>
            <person name="Chinwalla A."/>
            <person name="Civetta A."/>
            <person name="Clifton S.W."/>
            <person name="Comeron J.M."/>
            <person name="Costello J.C."/>
            <person name="Coyne J.A."/>
            <person name="Daub J."/>
            <person name="David R.G."/>
            <person name="Delcher A.L."/>
            <person name="Delehaunty K."/>
            <person name="Do C.B."/>
            <person name="Ebling H."/>
            <person name="Edwards K."/>
            <person name="Eickbush T."/>
            <person name="Evans J.D."/>
            <person name="Filipski A."/>
            <person name="Findeiss S."/>
            <person name="Freyhult E."/>
            <person name="Fulton L."/>
            <person name="Fulton R."/>
            <person name="Garcia A.C."/>
            <person name="Gardiner A."/>
            <person name="Garfield D.A."/>
            <person name="Garvin B.E."/>
            <person name="Gibson G."/>
            <person name="Gilbert D."/>
            <person name="Gnerre S."/>
            <person name="Godfrey J."/>
            <person name="Good R."/>
            <person name="Gotea V."/>
            <person name="Gravely B."/>
            <person name="Greenberg A.J."/>
            <person name="Griffiths-Jones S."/>
            <person name="Gross S."/>
            <person name="Guigo R."/>
            <person name="Gustafson E.A."/>
            <person name="Haerty W."/>
            <person name="Hahn M.W."/>
            <person name="Halligan D.L."/>
            <person name="Halpern A.L."/>
            <person name="Halter G.M."/>
            <person name="Han M.V."/>
            <person name="Heger A."/>
            <person name="Hillier L."/>
            <person name="Hinrichs A.S."/>
            <person name="Holmes I."/>
            <person name="Hoskins R.A."/>
            <person name="Hubisz M.J."/>
            <person name="Hultmark D."/>
            <person name="Huntley M.A."/>
            <person name="Jaffe D.B."/>
            <person name="Jagadeeshan S."/>
            <person name="Jeck W.R."/>
            <person name="Johnson J."/>
            <person name="Jones C.D."/>
            <person name="Jordan W.C."/>
            <person name="Karpen G.H."/>
            <person name="Kataoka E."/>
            <person name="Keightley P.D."/>
            <person name="Kheradpour P."/>
            <person name="Kirkness E.F."/>
            <person name="Koerich L.B."/>
            <person name="Kristiansen K."/>
            <person name="Kudrna D."/>
            <person name="Kulathinal R.J."/>
            <person name="Kumar S."/>
            <person name="Kwok R."/>
            <person name="Lander E."/>
            <person name="Langley C.H."/>
            <person name="Lapoint R."/>
            <person name="Lazzaro B.P."/>
            <person name="Lee S.J."/>
            <person name="Levesque L."/>
            <person name="Li R."/>
            <person name="Lin C.F."/>
            <person name="Lin M.F."/>
            <person name="Lindblad-Toh K."/>
            <person name="Llopart A."/>
            <person name="Long M."/>
            <person name="Low L."/>
            <person name="Lozovsky E."/>
            <person name="Lu J."/>
            <person name="Luo M."/>
            <person name="Machado C.A."/>
            <person name="Makalowski W."/>
            <person name="Marzo M."/>
            <person name="Matsuda M."/>
            <person name="Matzkin L."/>
            <person name="McAllister B."/>
            <person name="McBride C.S."/>
            <person name="McKernan B."/>
            <person name="McKernan K."/>
            <person name="Mendez-Lago M."/>
            <person name="Minx P."/>
            <person name="Mollenhauer M.U."/>
            <person name="Montooth K."/>
            <person name="Mount S.M."/>
            <person name="Mu X."/>
            <person name="Myers E."/>
            <person name="Negre B."/>
            <person name="Newfeld S."/>
            <person name="Nielsen R."/>
            <person name="Noor M.A."/>
            <person name="O'Grady P."/>
            <person name="Pachter L."/>
            <person name="Papaceit M."/>
            <person name="Parisi M.J."/>
            <person name="Parisi M."/>
            <person name="Parts L."/>
            <person name="Pedersen J.S."/>
            <person name="Pesole G."/>
            <person name="Phillippy A.M."/>
            <person name="Ponting C.P."/>
            <person name="Pop M."/>
            <person name="Porcelli D."/>
            <person name="Powell J.R."/>
            <person name="Prohaska S."/>
            <person name="Pruitt K."/>
            <person name="Puig M."/>
            <person name="Quesneville H."/>
            <person name="Ram K.R."/>
            <person name="Rand D."/>
            <person name="Rasmussen M.D."/>
            <person name="Reed L.K."/>
            <person name="Reenan R."/>
            <person name="Reily A."/>
            <person name="Remington K.A."/>
            <person name="Rieger T.T."/>
            <person name="Ritchie M.G."/>
            <person name="Robin C."/>
            <person name="Rogers Y.H."/>
            <person name="Rohde C."/>
            <person name="Rozas J."/>
            <person name="Rubenfield M.J."/>
            <person name="Ruiz A."/>
            <person name="Russo S."/>
            <person name="Salzberg S.L."/>
            <person name="Sanchez-Gracia A."/>
            <person name="Saranga D.J."/>
            <person name="Sato H."/>
            <person name="Schaeffer S.W."/>
            <person name="Schatz M.C."/>
            <person name="Schlenke T."/>
            <person name="Schwartz R."/>
            <person name="Segarra C."/>
            <person name="Singh R.S."/>
            <person name="Sirot L."/>
            <person name="Sirota M."/>
            <person name="Sisneros N.B."/>
            <person name="Smith C.D."/>
            <person name="Smith T.F."/>
            <person name="Spieth J."/>
            <person name="Stage D.E."/>
            <person name="Stark A."/>
            <person name="Stephan W."/>
            <person name="Strausberg R.L."/>
            <person name="Strempel S."/>
            <person name="Sturgill D."/>
            <person name="Sutton G."/>
            <person name="Sutton G.G."/>
            <person name="Tao W."/>
            <person name="Teichmann S."/>
            <person name="Tobari Y.N."/>
            <person name="Tomimura Y."/>
            <person name="Tsolas J.M."/>
            <person name="Valente V.L."/>
            <person name="Venter E."/>
            <person name="Venter J.C."/>
            <person name="Vicario S."/>
            <person name="Vieira F.G."/>
            <person name="Vilella A.J."/>
            <person name="Villasante A."/>
            <person name="Walenz B."/>
            <person name="Wang J."/>
            <person name="Wasserman M."/>
            <person name="Watts T."/>
            <person name="Wilson D."/>
            <person name="Wilson R.K."/>
            <person name="Wing R.A."/>
            <person name="Wolfner M.F."/>
            <person name="Wong A."/>
            <person name="Wong G.K."/>
            <person name="Wu C.I."/>
            <person name="Wu G."/>
            <person name="Yamamoto D."/>
            <person name="Yang H.P."/>
            <person name="Yang S.P."/>
            <person name="Yorke J.A."/>
            <person name="Yoshida K."/>
            <person name="Zdobnov E."/>
            <person name="Zhang P."/>
            <person name="Zhang Y."/>
            <person name="Zimin A.V."/>
            <person name="Baldwin J."/>
            <person name="Abdouelleil A."/>
            <person name="Abdulkadir J."/>
            <person name="Abebe A."/>
            <person name="Abera B."/>
            <person name="Abreu J."/>
            <person name="Acer S.C."/>
            <person name="Aftuck L."/>
            <person name="Alexander A."/>
            <person name="An P."/>
            <person name="Anderson E."/>
            <person name="Anderson S."/>
            <person name="Arachi H."/>
            <person name="Azer M."/>
            <person name="Bachantsang P."/>
            <person name="Barry A."/>
            <person name="Bayul T."/>
            <person name="Berlin A."/>
            <person name="Bessette D."/>
            <person name="Bloom T."/>
            <person name="Blye J."/>
            <person name="Boguslavskiy L."/>
            <person name="Bonnet C."/>
            <person name="Boukhgalter B."/>
            <person name="Bourzgui I."/>
            <person name="Brown A."/>
            <person name="Cahill P."/>
            <person name="Channer S."/>
            <person name="Cheshatsang Y."/>
            <person name="Chuda L."/>
            <person name="Citroen M."/>
            <person name="Collymore A."/>
            <person name="Cooke P."/>
            <person name="Costello M."/>
            <person name="D'Aco K."/>
            <person name="Daza R."/>
            <person name="De Haan G."/>
            <person name="DeGray S."/>
            <person name="DeMaso C."/>
            <person name="Dhargay N."/>
            <person name="Dooley K."/>
            <person name="Dooley E."/>
            <person name="Doricent M."/>
            <person name="Dorje P."/>
            <person name="Dorjee K."/>
            <person name="Dupes A."/>
            <person name="Elong R."/>
            <person name="Falk J."/>
            <person name="Farina A."/>
            <person name="Faro S."/>
            <person name="Ferguson D."/>
            <person name="Fisher S."/>
            <person name="Foley C.D."/>
            <person name="Franke A."/>
            <person name="Friedrich D."/>
            <person name="Gadbois L."/>
            <person name="Gearin G."/>
            <person name="Gearin C.R."/>
            <person name="Giannoukos G."/>
            <person name="Goode T."/>
            <person name="Graham J."/>
            <person name="Grandbois E."/>
            <person name="Grewal S."/>
            <person name="Gyaltsen K."/>
            <person name="Hafez N."/>
            <person name="Hagos B."/>
            <person name="Hall J."/>
            <person name="Henson C."/>
            <person name="Hollinger A."/>
            <person name="Honan T."/>
            <person name="Huard M.D."/>
            <person name="Hughes L."/>
            <person name="Hurhula B."/>
            <person name="Husby M.E."/>
            <person name="Kamat A."/>
            <person name="Kanga B."/>
            <person name="Kashin S."/>
            <person name="Khazanovich D."/>
            <person name="Kisner P."/>
            <person name="Lance K."/>
            <person name="Lara M."/>
            <person name="Lee W."/>
            <person name="Lennon N."/>
            <person name="Letendre F."/>
            <person name="LeVine R."/>
            <person name="Lipovsky A."/>
            <person name="Liu X."/>
            <person name="Liu J."/>
            <person name="Liu S."/>
            <person name="Lokyitsang T."/>
            <person name="Lokyitsang Y."/>
            <person name="Lubonja R."/>
            <person name="Lui A."/>
            <person name="MacDonald P."/>
            <person name="Magnisalis V."/>
            <person name="Maru K."/>
            <person name="Matthews C."/>
            <person name="McCusker W."/>
            <person name="McDonough S."/>
            <person name="Mehta T."/>
            <person name="Meldrim J."/>
            <person name="Meneus L."/>
            <person name="Mihai O."/>
            <person name="Mihalev A."/>
            <person name="Mihova T."/>
            <person name="Mittelman R."/>
            <person name="Mlenga V."/>
            <person name="Montmayeur A."/>
            <person name="Mulrain L."/>
            <person name="Navidi A."/>
            <person name="Naylor J."/>
            <person name="Negash T."/>
            <person name="Nguyen T."/>
            <person name="Nguyen N."/>
            <person name="Nicol R."/>
            <person name="Norbu C."/>
            <person name="Norbu N."/>
            <person name="Novod N."/>
            <person name="O'Neill B."/>
            <person name="Osman S."/>
            <person name="Markiewicz E."/>
            <person name="Oyono O.L."/>
            <person name="Patti C."/>
            <person name="Phunkhang P."/>
            <person name="Pierre F."/>
            <person name="Priest M."/>
            <person name="Raghuraman S."/>
            <person name="Rege F."/>
            <person name="Reyes R."/>
            <person name="Rise C."/>
            <person name="Rogov P."/>
            <person name="Ross K."/>
            <person name="Ryan E."/>
            <person name="Settipalli S."/>
            <person name="Shea T."/>
            <person name="Sherpa N."/>
            <person name="Shi L."/>
            <person name="Shih D."/>
            <person name="Sparrow T."/>
            <person name="Spaulding J."/>
            <person name="Stalker J."/>
            <person name="Stange-Thomann N."/>
            <person name="Stavropoulos S."/>
            <person name="Stone C."/>
            <person name="Strader C."/>
            <person name="Tesfaye S."/>
            <person name="Thomson T."/>
            <person name="Thoulutsang Y."/>
            <person name="Thoulutsang D."/>
            <person name="Topham K."/>
            <person name="Topping I."/>
            <person name="Tsamla T."/>
            <person name="Vassiliev H."/>
            <person name="Vo A."/>
            <person name="Wangchuk T."/>
            <person name="Wangdi T."/>
            <person name="Weiand M."/>
            <person name="Wilkinson J."/>
            <person name="Wilson A."/>
            <person name="Yadav S."/>
            <person name="Young G."/>
            <person name="Yu Q."/>
            <person name="Zembek L."/>
            <person name="Zhong D."/>
            <person name="Zimmer A."/>
            <person name="Zwirko Z."/>
            <person name="Jaffe D.B."/>
            <person name="Alvarez P."/>
            <person name="Brockman W."/>
            <person name="Butler J."/>
            <person name="Chin C."/>
            <person name="Gnerre S."/>
            <person name="Grabherr M."/>
            <person name="Kleber M."/>
            <person name="Mauceli E."/>
            <person name="MacCallum I."/>
        </authorList>
    </citation>
    <scope>NUCLEOTIDE SEQUENCE [LARGE SCALE GENOMIC DNA]</scope>
    <source>
        <strain evidence="3">Rob3c / Tucson 14021-0248.25</strain>
    </source>
</reference>
<feature type="region of interest" description="Disordered" evidence="1">
    <location>
        <begin position="1"/>
        <end position="44"/>
    </location>
</feature>
<feature type="compositionally biased region" description="Polar residues" evidence="1">
    <location>
        <begin position="1"/>
        <end position="15"/>
    </location>
</feature>
<protein>
    <submittedName>
        <fullName evidence="2">GM25409</fullName>
    </submittedName>
</protein>
<dbReference type="EMBL" id="CH480815">
    <property type="protein sequence ID" value="EDW41368.1"/>
    <property type="molecule type" value="Genomic_DNA"/>
</dbReference>
<keyword evidence="3" id="KW-1185">Reference proteome</keyword>
<evidence type="ECO:0000313" key="2">
    <source>
        <dbReference type="EMBL" id="EDW41368.1"/>
    </source>
</evidence>
<dbReference type="HOGENOM" id="CLU_1887931_0_0_1"/>
<dbReference type="Proteomes" id="UP000001292">
    <property type="component" value="Unassembled WGS sequence"/>
</dbReference>
<gene>
    <name evidence="2" type="primary">Dsec\GM25409</name>
    <name evidence="2" type="ORF">Dsec_GM25409</name>
</gene>
<evidence type="ECO:0000313" key="3">
    <source>
        <dbReference type="Proteomes" id="UP000001292"/>
    </source>
</evidence>
<name>B4HGR0_DROSE</name>
<sequence length="135" mass="14680">MATNKAQNKLQQNTAKTRKAARNKSAGQNATHVHEKIQRTELEKLTKTVAQTEKYGDFVAEGPEELQLELQLPSLLAKLAMTATSQVAAIVWRLPGRFGWLDVLRPCHHPPDVHMNATSGASGSDPPFGGNGNVN</sequence>
<proteinExistence type="predicted"/>
<accession>B4HGR0</accession>
<dbReference type="OMA" id="PDVHMNA"/>
<feature type="compositionally biased region" description="Basic and acidic residues" evidence="1">
    <location>
        <begin position="32"/>
        <end position="44"/>
    </location>
</feature>